<accession>A0A327KL10</accession>
<gene>
    <name evidence="2" type="ORF">CH338_11575</name>
</gene>
<dbReference type="InterPro" id="IPR000361">
    <property type="entry name" value="ATAP_core_dom"/>
</dbReference>
<proteinExistence type="predicted"/>
<dbReference type="RefSeq" id="WP_111357332.1">
    <property type="nucleotide sequence ID" value="NZ_NHSK01000090.1"/>
</dbReference>
<evidence type="ECO:0000313" key="2">
    <source>
        <dbReference type="EMBL" id="RAI38786.1"/>
    </source>
</evidence>
<reference evidence="2 3" key="1">
    <citation type="submission" date="2017-07" db="EMBL/GenBank/DDBJ databases">
        <title>Draft Genome Sequences of Select Purple Nonsulfur Bacteria.</title>
        <authorList>
            <person name="Lasarre B."/>
            <person name="Mckinlay J.B."/>
        </authorList>
    </citation>
    <scope>NUCLEOTIDE SEQUENCE [LARGE SCALE GENOMIC DNA]</scope>
    <source>
        <strain evidence="2 3">DSM 11907</strain>
    </source>
</reference>
<dbReference type="PANTHER" id="PTHR43011">
    <property type="entry name" value="IRON-SULFUR CLUSTER ASSEMBLY 2 HOMOLOG, MITOCHONDRIAL"/>
    <property type="match status" value="1"/>
</dbReference>
<dbReference type="InterPro" id="IPR035903">
    <property type="entry name" value="HesB-like_dom_sf"/>
</dbReference>
<dbReference type="SUPFAM" id="SSF89360">
    <property type="entry name" value="HesB-like domain"/>
    <property type="match status" value="1"/>
</dbReference>
<name>A0A327KL10_9BRAD</name>
<keyword evidence="3" id="KW-1185">Reference proteome</keyword>
<dbReference type="OrthoDB" id="9801228at2"/>
<protein>
    <submittedName>
        <fullName evidence="2">Iron-sulfur cluster assembly accessory protein</fullName>
    </submittedName>
</protein>
<dbReference type="InterPro" id="IPR017870">
    <property type="entry name" value="FeS_cluster_insertion_CS"/>
</dbReference>
<dbReference type="NCBIfam" id="TIGR00049">
    <property type="entry name" value="iron-sulfur cluster assembly accessory protein"/>
    <property type="match status" value="1"/>
</dbReference>
<dbReference type="GO" id="GO:0051537">
    <property type="term" value="F:2 iron, 2 sulfur cluster binding"/>
    <property type="evidence" value="ECO:0007669"/>
    <property type="project" value="UniProtKB-ARBA"/>
</dbReference>
<dbReference type="Gene3D" id="2.60.300.12">
    <property type="entry name" value="HesB-like domain"/>
    <property type="match status" value="1"/>
</dbReference>
<dbReference type="InterPro" id="IPR016092">
    <property type="entry name" value="ATAP"/>
</dbReference>
<dbReference type="PANTHER" id="PTHR43011:SF1">
    <property type="entry name" value="IRON-SULFUR CLUSTER ASSEMBLY 2 HOMOLOG, MITOCHONDRIAL"/>
    <property type="match status" value="1"/>
</dbReference>
<organism evidence="2 3">
    <name type="scientific">Rhodoplanes elegans</name>
    <dbReference type="NCBI Taxonomy" id="29408"/>
    <lineage>
        <taxon>Bacteria</taxon>
        <taxon>Pseudomonadati</taxon>
        <taxon>Pseudomonadota</taxon>
        <taxon>Alphaproteobacteria</taxon>
        <taxon>Hyphomicrobiales</taxon>
        <taxon>Nitrobacteraceae</taxon>
        <taxon>Rhodoplanes</taxon>
    </lineage>
</organism>
<dbReference type="GO" id="GO:0005506">
    <property type="term" value="F:iron ion binding"/>
    <property type="evidence" value="ECO:0007669"/>
    <property type="project" value="TreeGrafter"/>
</dbReference>
<evidence type="ECO:0000313" key="3">
    <source>
        <dbReference type="Proteomes" id="UP000248863"/>
    </source>
</evidence>
<comment type="caution">
    <text evidence="2">The sequence shown here is derived from an EMBL/GenBank/DDBJ whole genome shotgun (WGS) entry which is preliminary data.</text>
</comment>
<dbReference type="PROSITE" id="PS01152">
    <property type="entry name" value="HESB"/>
    <property type="match status" value="1"/>
</dbReference>
<dbReference type="Proteomes" id="UP000248863">
    <property type="component" value="Unassembled WGS sequence"/>
</dbReference>
<dbReference type="AlphaFoldDB" id="A0A327KL10"/>
<dbReference type="EMBL" id="NPEU01000108">
    <property type="protein sequence ID" value="RAI38786.1"/>
    <property type="molecule type" value="Genomic_DNA"/>
</dbReference>
<dbReference type="Pfam" id="PF01521">
    <property type="entry name" value="Fe-S_biosyn"/>
    <property type="match status" value="1"/>
</dbReference>
<feature type="domain" description="Core" evidence="1">
    <location>
        <begin position="2"/>
        <end position="103"/>
    </location>
</feature>
<evidence type="ECO:0000259" key="1">
    <source>
        <dbReference type="Pfam" id="PF01521"/>
    </source>
</evidence>
<sequence>MITLSTEAAAAVKTAMSRAGKPDAGLRVMIETGGCAGNKYMIGLDATPRPDDAVIESGGVKLFVDPQSQPLVTGLTIGFTETLAGKGFTFENPNAASSCSCGKSFG</sequence>
<dbReference type="GO" id="GO:0016226">
    <property type="term" value="P:iron-sulfur cluster assembly"/>
    <property type="evidence" value="ECO:0007669"/>
    <property type="project" value="InterPro"/>
</dbReference>
<dbReference type="GO" id="GO:0051539">
    <property type="term" value="F:4 iron, 4 sulfur cluster binding"/>
    <property type="evidence" value="ECO:0007669"/>
    <property type="project" value="TreeGrafter"/>
</dbReference>